<feature type="active site" description="Proton acceptor" evidence="2">
    <location>
        <position position="604"/>
    </location>
</feature>
<gene>
    <name evidence="6" type="ORF">Micbo1qcDRAFT_224603</name>
</gene>
<feature type="binding site" evidence="3">
    <location>
        <begin position="124"/>
        <end position="127"/>
    </location>
    <ligand>
        <name>FAD</name>
        <dbReference type="ChEBI" id="CHEBI:57692"/>
    </ligand>
</feature>
<dbReference type="EMBL" id="KQ964249">
    <property type="protein sequence ID" value="KXJ92411.1"/>
    <property type="molecule type" value="Genomic_DNA"/>
</dbReference>
<dbReference type="PANTHER" id="PTHR11552:SF115">
    <property type="entry name" value="DEHYDROGENASE XPTC-RELATED"/>
    <property type="match status" value="1"/>
</dbReference>
<dbReference type="GO" id="GO:0016614">
    <property type="term" value="F:oxidoreductase activity, acting on CH-OH group of donors"/>
    <property type="evidence" value="ECO:0007669"/>
    <property type="project" value="InterPro"/>
</dbReference>
<dbReference type="PIRSF" id="PIRSF000137">
    <property type="entry name" value="Alcohol_oxidase"/>
    <property type="match status" value="1"/>
</dbReference>
<proteinExistence type="inferred from homology"/>
<keyword evidence="3" id="KW-0274">FAD</keyword>
<keyword evidence="4" id="KW-0732">Signal</keyword>
<protein>
    <recommendedName>
        <fullName evidence="5">Glucose-methanol-choline oxidoreductase N-terminal domain-containing protein</fullName>
    </recommendedName>
</protein>
<feature type="signal peptide" evidence="4">
    <location>
        <begin position="1"/>
        <end position="23"/>
    </location>
</feature>
<dbReference type="Pfam" id="PF05199">
    <property type="entry name" value="GMC_oxred_C"/>
    <property type="match status" value="1"/>
</dbReference>
<keyword evidence="7" id="KW-1185">Reference proteome</keyword>
<evidence type="ECO:0000313" key="6">
    <source>
        <dbReference type="EMBL" id="KXJ92411.1"/>
    </source>
</evidence>
<dbReference type="GO" id="GO:0050660">
    <property type="term" value="F:flavin adenine dinucleotide binding"/>
    <property type="evidence" value="ECO:0007669"/>
    <property type="project" value="InterPro"/>
</dbReference>
<accession>A0A136J5D4</accession>
<evidence type="ECO:0000256" key="1">
    <source>
        <dbReference type="ARBA" id="ARBA00010790"/>
    </source>
</evidence>
<dbReference type="AlphaFoldDB" id="A0A136J5D4"/>
<comment type="cofactor">
    <cofactor evidence="3">
        <name>FAD</name>
        <dbReference type="ChEBI" id="CHEBI:57692"/>
    </cofactor>
</comment>
<feature type="binding site" evidence="3">
    <location>
        <position position="116"/>
    </location>
    <ligand>
        <name>FAD</name>
        <dbReference type="ChEBI" id="CHEBI:57692"/>
    </ligand>
</feature>
<evidence type="ECO:0000313" key="7">
    <source>
        <dbReference type="Proteomes" id="UP000070501"/>
    </source>
</evidence>
<dbReference type="InterPro" id="IPR036188">
    <property type="entry name" value="FAD/NAD-bd_sf"/>
</dbReference>
<dbReference type="InterPro" id="IPR007867">
    <property type="entry name" value="GMC_OxRtase_C"/>
</dbReference>
<keyword evidence="3" id="KW-0285">Flavoprotein</keyword>
<dbReference type="GO" id="GO:0044550">
    <property type="term" value="P:secondary metabolite biosynthetic process"/>
    <property type="evidence" value="ECO:0007669"/>
    <property type="project" value="TreeGrafter"/>
</dbReference>
<dbReference type="InterPro" id="IPR000172">
    <property type="entry name" value="GMC_OxRdtase_N"/>
</dbReference>
<evidence type="ECO:0000259" key="5">
    <source>
        <dbReference type="PROSITE" id="PS00624"/>
    </source>
</evidence>
<feature type="domain" description="Glucose-methanol-choline oxidoreductase N-terminal" evidence="5">
    <location>
        <begin position="310"/>
        <end position="324"/>
    </location>
</feature>
<dbReference type="Proteomes" id="UP000070501">
    <property type="component" value="Unassembled WGS sequence"/>
</dbReference>
<feature type="chain" id="PRO_5007293521" description="Glucose-methanol-choline oxidoreductase N-terminal domain-containing protein" evidence="4">
    <location>
        <begin position="24"/>
        <end position="627"/>
    </location>
</feature>
<organism evidence="6 7">
    <name type="scientific">Microdochium bolleyi</name>
    <dbReference type="NCBI Taxonomy" id="196109"/>
    <lineage>
        <taxon>Eukaryota</taxon>
        <taxon>Fungi</taxon>
        <taxon>Dikarya</taxon>
        <taxon>Ascomycota</taxon>
        <taxon>Pezizomycotina</taxon>
        <taxon>Sordariomycetes</taxon>
        <taxon>Xylariomycetidae</taxon>
        <taxon>Xylariales</taxon>
        <taxon>Microdochiaceae</taxon>
        <taxon>Microdochium</taxon>
    </lineage>
</organism>
<feature type="binding site" evidence="3">
    <location>
        <position position="269"/>
    </location>
    <ligand>
        <name>FAD</name>
        <dbReference type="ChEBI" id="CHEBI:57692"/>
    </ligand>
</feature>
<feature type="active site" description="Proton donor" evidence="2">
    <location>
        <position position="561"/>
    </location>
</feature>
<dbReference type="Gene3D" id="3.50.50.60">
    <property type="entry name" value="FAD/NAD(P)-binding domain"/>
    <property type="match status" value="1"/>
</dbReference>
<dbReference type="SUPFAM" id="SSF51905">
    <property type="entry name" value="FAD/NAD(P)-binding domain"/>
    <property type="match status" value="1"/>
</dbReference>
<reference evidence="7" key="1">
    <citation type="submission" date="2016-02" db="EMBL/GenBank/DDBJ databases">
        <title>Draft genome sequence of Microdochium bolleyi, a fungal endophyte of beachgrass.</title>
        <authorList>
            <consortium name="DOE Joint Genome Institute"/>
            <person name="David A.S."/>
            <person name="May G."/>
            <person name="Haridas S."/>
            <person name="Lim J."/>
            <person name="Wang M."/>
            <person name="Labutti K."/>
            <person name="Lipzen A."/>
            <person name="Barry K."/>
            <person name="Grigoriev I.V."/>
        </authorList>
    </citation>
    <scope>NUCLEOTIDE SEQUENCE [LARGE SCALE GENOMIC DNA]</scope>
    <source>
        <strain evidence="7">J235TASD1</strain>
    </source>
</reference>
<name>A0A136J5D4_9PEZI</name>
<dbReference type="SUPFAM" id="SSF54373">
    <property type="entry name" value="FAD-linked reductases, C-terminal domain"/>
    <property type="match status" value="1"/>
</dbReference>
<dbReference type="Pfam" id="PF00732">
    <property type="entry name" value="GMC_oxred_N"/>
    <property type="match status" value="1"/>
</dbReference>
<feature type="binding site" evidence="3">
    <location>
        <begin position="560"/>
        <end position="561"/>
    </location>
    <ligand>
        <name>FAD</name>
        <dbReference type="ChEBI" id="CHEBI:57692"/>
    </ligand>
</feature>
<dbReference type="InParanoid" id="A0A136J5D4"/>
<dbReference type="PANTHER" id="PTHR11552">
    <property type="entry name" value="GLUCOSE-METHANOL-CHOLINE GMC OXIDOREDUCTASE"/>
    <property type="match status" value="1"/>
</dbReference>
<sequence length="627" mass="68133">MKTPVSTTALLLAAAAAAPLVSSLPVAARDVLDSYDYIVVGGGPSGMVTGNRLSEDSSKTVLVIESGPLHKYEKEIMIPRWQLFGGLKLEYQQGTITTPQKELVLNRPVPMTQGRVLGGGASLNFMVWNRGMPTEYDAWAEWGSPGWDWKGLLPYFKKAESFTPPRQKQADDFGITWDPECHGTDGPIQTGFSHYNYAQNRNFQDAMGTLGFSRSREPMCDNLGYMMTLHCIDSKNQSRSDPRTALYDPIFGPNGTPRPNFHVLVEHTVTKLLTETVNGVVRVTGVEYAASALSPVKRVMVKREVIVAGGALQTPKLLQLSGIGQKSVLAKHGIQTILDLPGVGANLHDHAAAPSVGAFKPGVPNFLELTLNPKLDKEQGELYYAQREGRWTESGDSLAFLPFLNLTSNPSKADEILAKTTVAESLKYLEEGTHPDVIEGYKAIVERTHRKHKEGAIAAEETIWFLGGVEMLSTLMNPLSRGTVRLASKSPWVPALVDPRYLSHPADVDFIVEGVRLIRRLIKTPAMKEIGLTEVVPGPLVLDIGGALATYVRTALLTAWHPAGTAAMLPRNKGGVVDPELKVYGTSNLRVVDASIMPMHPSAHTMATVYAIAEKGADMIKAAAAKN</sequence>
<evidence type="ECO:0000256" key="4">
    <source>
        <dbReference type="SAM" id="SignalP"/>
    </source>
</evidence>
<evidence type="ECO:0000256" key="2">
    <source>
        <dbReference type="PIRSR" id="PIRSR000137-1"/>
    </source>
</evidence>
<comment type="similarity">
    <text evidence="1">Belongs to the GMC oxidoreductase family.</text>
</comment>
<dbReference type="InterPro" id="IPR012132">
    <property type="entry name" value="GMC_OxRdtase"/>
</dbReference>
<dbReference type="PROSITE" id="PS00624">
    <property type="entry name" value="GMC_OXRED_2"/>
    <property type="match status" value="1"/>
</dbReference>
<dbReference type="STRING" id="196109.A0A136J5D4"/>
<dbReference type="OrthoDB" id="269227at2759"/>
<evidence type="ECO:0000256" key="3">
    <source>
        <dbReference type="PIRSR" id="PIRSR000137-2"/>
    </source>
</evidence>
<dbReference type="Gene3D" id="3.30.560.10">
    <property type="entry name" value="Glucose Oxidase, domain 3"/>
    <property type="match status" value="1"/>
</dbReference>